<evidence type="ECO:0000259" key="2">
    <source>
        <dbReference type="Pfam" id="PF14832"/>
    </source>
</evidence>
<evidence type="ECO:0000256" key="1">
    <source>
        <dbReference type="SAM" id="MobiDB-lite"/>
    </source>
</evidence>
<proteinExistence type="predicted"/>
<organism evidence="3 4">
    <name type="scientific">Mycolicibacterium obuense</name>
    <dbReference type="NCBI Taxonomy" id="1807"/>
    <lineage>
        <taxon>Bacteria</taxon>
        <taxon>Bacillati</taxon>
        <taxon>Actinomycetota</taxon>
        <taxon>Actinomycetes</taxon>
        <taxon>Mycobacteriales</taxon>
        <taxon>Mycobacteriaceae</taxon>
        <taxon>Mycolicibacterium</taxon>
    </lineage>
</organism>
<sequence>MERRWSDVGAESATVMTSHPQPVGNRRKRAIMPVYQCVTSGIDLTEEQRDRIATGITTIHHDETNAPEPFIRVAFTPLPLGLMYTAGKVEPSIIISGGIRYGRSEVVRRTIMEKLHRLAVEVTGSPEDHVLIVVSDTPNGWAMEAGIMMPEPFPEAEAAWFQALADKLPARFAATNAG</sequence>
<evidence type="ECO:0000313" key="3">
    <source>
        <dbReference type="EMBL" id="TDL11865.1"/>
    </source>
</evidence>
<dbReference type="RefSeq" id="WP_133412728.1">
    <property type="nucleotide sequence ID" value="NZ_SDLP01000001.1"/>
</dbReference>
<keyword evidence="3" id="KW-0238">DNA-binding</keyword>
<dbReference type="GO" id="GO:0003677">
    <property type="term" value="F:DNA binding"/>
    <property type="evidence" value="ECO:0007669"/>
    <property type="project" value="UniProtKB-KW"/>
</dbReference>
<protein>
    <submittedName>
        <fullName evidence="3">DNA-binding protein</fullName>
    </submittedName>
</protein>
<comment type="caution">
    <text evidence="3">The sequence shown here is derived from an EMBL/GenBank/DDBJ whole genome shotgun (WGS) entry which is preliminary data.</text>
</comment>
<dbReference type="InterPro" id="IPR028116">
    <property type="entry name" value="Cis-CaaD-like"/>
</dbReference>
<evidence type="ECO:0000313" key="4">
    <source>
        <dbReference type="Proteomes" id="UP000294952"/>
    </source>
</evidence>
<dbReference type="InterPro" id="IPR014347">
    <property type="entry name" value="Tautomerase/MIF_sf"/>
</dbReference>
<dbReference type="AlphaFoldDB" id="A0A4R5XC03"/>
<dbReference type="EMBL" id="SDLP01000001">
    <property type="protein sequence ID" value="TDL11865.1"/>
    <property type="molecule type" value="Genomic_DNA"/>
</dbReference>
<dbReference type="SUPFAM" id="SSF55331">
    <property type="entry name" value="Tautomerase/MIF"/>
    <property type="match status" value="1"/>
</dbReference>
<gene>
    <name evidence="3" type="ORF">EUA04_02465</name>
</gene>
<feature type="region of interest" description="Disordered" evidence="1">
    <location>
        <begin position="1"/>
        <end position="24"/>
    </location>
</feature>
<accession>A0A4R5XC03</accession>
<dbReference type="Proteomes" id="UP000294952">
    <property type="component" value="Unassembled WGS sequence"/>
</dbReference>
<dbReference type="Pfam" id="PF14832">
    <property type="entry name" value="Tautomerase_3"/>
    <property type="match status" value="1"/>
</dbReference>
<reference evidence="3 4" key="1">
    <citation type="submission" date="2019-01" db="EMBL/GenBank/DDBJ databases">
        <title>High-quality-draft genome sequences of five non-tuberculosis mycobacteriaceae isolated from a nosocomial environment.</title>
        <authorList>
            <person name="Tiago I."/>
            <person name="Alarico S."/>
            <person name="Pereira S.G."/>
            <person name="Coelho C."/>
            <person name="Maranha A."/>
            <person name="Empadinhas N."/>
        </authorList>
    </citation>
    <scope>NUCLEOTIDE SEQUENCE [LARGE SCALE GENOMIC DNA]</scope>
    <source>
        <strain evidence="3 4">22DIII</strain>
    </source>
</reference>
<dbReference type="Gene3D" id="3.30.429.10">
    <property type="entry name" value="Macrophage Migration Inhibitory Factor"/>
    <property type="match status" value="1"/>
</dbReference>
<name>A0A4R5XC03_9MYCO</name>
<feature type="domain" description="Tautomerase cis-CaaD-like" evidence="2">
    <location>
        <begin position="32"/>
        <end position="162"/>
    </location>
</feature>